<dbReference type="Gene3D" id="1.25.40.20">
    <property type="entry name" value="Ankyrin repeat-containing domain"/>
    <property type="match status" value="1"/>
</dbReference>
<name>A0AAN6PT36_9PEZI</name>
<dbReference type="InterPro" id="IPR036770">
    <property type="entry name" value="Ankyrin_rpt-contain_sf"/>
</dbReference>
<gene>
    <name evidence="1" type="ORF">N658DRAFT_295034</name>
</gene>
<reference evidence="1" key="2">
    <citation type="submission" date="2023-05" db="EMBL/GenBank/DDBJ databases">
        <authorList>
            <consortium name="Lawrence Berkeley National Laboratory"/>
            <person name="Steindorff A."/>
            <person name="Hensen N."/>
            <person name="Bonometti L."/>
            <person name="Westerberg I."/>
            <person name="Brannstrom I.O."/>
            <person name="Guillou S."/>
            <person name="Cros-Aarteil S."/>
            <person name="Calhoun S."/>
            <person name="Haridas S."/>
            <person name="Kuo A."/>
            <person name="Mondo S."/>
            <person name="Pangilinan J."/>
            <person name="Riley R."/>
            <person name="Labutti K."/>
            <person name="Andreopoulos B."/>
            <person name="Lipzen A."/>
            <person name="Chen C."/>
            <person name="Yanf M."/>
            <person name="Daum C."/>
            <person name="Ng V."/>
            <person name="Clum A."/>
            <person name="Ohm R."/>
            <person name="Martin F."/>
            <person name="Silar P."/>
            <person name="Natvig D."/>
            <person name="Lalanne C."/>
            <person name="Gautier V."/>
            <person name="Ament-Velasquez S.L."/>
            <person name="Kruys A."/>
            <person name="Hutchinson M.I."/>
            <person name="Powell A.J."/>
            <person name="Barry K."/>
            <person name="Miller A.N."/>
            <person name="Grigoriev I.V."/>
            <person name="Debuchy R."/>
            <person name="Gladieux P."/>
            <person name="Thoren M.H."/>
            <person name="Johannesson H."/>
        </authorList>
    </citation>
    <scope>NUCLEOTIDE SEQUENCE</scope>
    <source>
        <strain evidence="1">CBS 757.83</strain>
    </source>
</reference>
<dbReference type="SUPFAM" id="SSF48403">
    <property type="entry name" value="Ankyrin repeat"/>
    <property type="match status" value="1"/>
</dbReference>
<comment type="caution">
    <text evidence="1">The sequence shown here is derived from an EMBL/GenBank/DDBJ whole genome shotgun (WGS) entry which is preliminary data.</text>
</comment>
<dbReference type="EMBL" id="MU863679">
    <property type="protein sequence ID" value="KAK4097283.1"/>
    <property type="molecule type" value="Genomic_DNA"/>
</dbReference>
<organism evidence="1 2">
    <name type="scientific">Parathielavia hyrcaniae</name>
    <dbReference type="NCBI Taxonomy" id="113614"/>
    <lineage>
        <taxon>Eukaryota</taxon>
        <taxon>Fungi</taxon>
        <taxon>Dikarya</taxon>
        <taxon>Ascomycota</taxon>
        <taxon>Pezizomycotina</taxon>
        <taxon>Sordariomycetes</taxon>
        <taxon>Sordariomycetidae</taxon>
        <taxon>Sordariales</taxon>
        <taxon>Chaetomiaceae</taxon>
        <taxon>Parathielavia</taxon>
    </lineage>
</organism>
<evidence type="ECO:0000313" key="2">
    <source>
        <dbReference type="Proteomes" id="UP001305647"/>
    </source>
</evidence>
<dbReference type="Pfam" id="PF12796">
    <property type="entry name" value="Ank_2"/>
    <property type="match status" value="1"/>
</dbReference>
<sequence length="163" mass="18162">MVKHLLEVGYDINKTDQWGRTPLHAVVMGDNENRTRMATMLLNASPRPDLTMEDTEGLTPVRLALREFRLPLVKLSLRSRAGLTHGITAQNWLRAYVQRGPANRLATSLINVQESMINVQERPGEGTEVECLSEIAFLEQLRASLTPRCRACDVCSVPRAPAG</sequence>
<dbReference type="InterPro" id="IPR002110">
    <property type="entry name" value="Ankyrin_rpt"/>
</dbReference>
<evidence type="ECO:0000313" key="1">
    <source>
        <dbReference type="EMBL" id="KAK4097283.1"/>
    </source>
</evidence>
<proteinExistence type="predicted"/>
<protein>
    <submittedName>
        <fullName evidence="1">Uncharacterized protein</fullName>
    </submittedName>
</protein>
<accession>A0AAN6PT36</accession>
<dbReference type="AlphaFoldDB" id="A0AAN6PT36"/>
<reference evidence="1" key="1">
    <citation type="journal article" date="2023" name="Mol. Phylogenet. Evol.">
        <title>Genome-scale phylogeny and comparative genomics of the fungal order Sordariales.</title>
        <authorList>
            <person name="Hensen N."/>
            <person name="Bonometti L."/>
            <person name="Westerberg I."/>
            <person name="Brannstrom I.O."/>
            <person name="Guillou S."/>
            <person name="Cros-Aarteil S."/>
            <person name="Calhoun S."/>
            <person name="Haridas S."/>
            <person name="Kuo A."/>
            <person name="Mondo S."/>
            <person name="Pangilinan J."/>
            <person name="Riley R."/>
            <person name="LaButti K."/>
            <person name="Andreopoulos B."/>
            <person name="Lipzen A."/>
            <person name="Chen C."/>
            <person name="Yan M."/>
            <person name="Daum C."/>
            <person name="Ng V."/>
            <person name="Clum A."/>
            <person name="Steindorff A."/>
            <person name="Ohm R.A."/>
            <person name="Martin F."/>
            <person name="Silar P."/>
            <person name="Natvig D.O."/>
            <person name="Lalanne C."/>
            <person name="Gautier V."/>
            <person name="Ament-Velasquez S.L."/>
            <person name="Kruys A."/>
            <person name="Hutchinson M.I."/>
            <person name="Powell A.J."/>
            <person name="Barry K."/>
            <person name="Miller A.N."/>
            <person name="Grigoriev I.V."/>
            <person name="Debuchy R."/>
            <person name="Gladieux P."/>
            <person name="Hiltunen Thoren M."/>
            <person name="Johannesson H."/>
        </authorList>
    </citation>
    <scope>NUCLEOTIDE SEQUENCE</scope>
    <source>
        <strain evidence="1">CBS 757.83</strain>
    </source>
</reference>
<dbReference type="Proteomes" id="UP001305647">
    <property type="component" value="Unassembled WGS sequence"/>
</dbReference>
<keyword evidence="2" id="KW-1185">Reference proteome</keyword>